<feature type="compositionally biased region" description="Basic and acidic residues" evidence="1">
    <location>
        <begin position="158"/>
        <end position="173"/>
    </location>
</feature>
<evidence type="ECO:0000313" key="3">
    <source>
        <dbReference type="Proteomes" id="UP000008698"/>
    </source>
</evidence>
<feature type="region of interest" description="Disordered" evidence="1">
    <location>
        <begin position="265"/>
        <end position="331"/>
    </location>
</feature>
<evidence type="ECO:0000256" key="1">
    <source>
        <dbReference type="SAM" id="MobiDB-lite"/>
    </source>
</evidence>
<feature type="region of interest" description="Disordered" evidence="1">
    <location>
        <begin position="20"/>
        <end position="42"/>
    </location>
</feature>
<feature type="compositionally biased region" description="Low complexity" evidence="1">
    <location>
        <begin position="269"/>
        <end position="295"/>
    </location>
</feature>
<dbReference type="OMA" id="SWQCSRD"/>
<dbReference type="RefSeq" id="XP_003007655.1">
    <property type="nucleotide sequence ID" value="XM_003007609.1"/>
</dbReference>
<feature type="region of interest" description="Disordered" evidence="1">
    <location>
        <begin position="395"/>
        <end position="499"/>
    </location>
</feature>
<feature type="compositionally biased region" description="Basic and acidic residues" evidence="1">
    <location>
        <begin position="473"/>
        <end position="486"/>
    </location>
</feature>
<dbReference type="OrthoDB" id="4775454at2759"/>
<proteinExistence type="predicted"/>
<sequence length="499" mass="54361">MSAHLESGITPAHTDLTLTLTMNAPAPAAPSKTRTKRKSIDRQTKLAHLQLVSKYFDYSNYSLPRAEGSQQPNPYRRAGHSFTEQTDEGMDAMEARPSTTMTSRSFSRHQSRSSVVSNCSTPSLIDDHSDSEVSPDDDYQYHASTSQLWDSFWVAGDQPHDFEDPHHHEHDQPPKTPRKGHGVPKARYPALIPSPHIRRTKKASTINYDDDPLPPKPIEYTTIVQQPTLPAQQPPSLSKGRNVTSVAEKRTTIRAVKSSYSLFPRPHQASYTSTTTTTTTTTTKSSSATTTATSSFVVPPPRTSSLPAAESPTPKPRKTSRPSPIHTHSAPIRLLSGATLIGTLSPALRTSSSFAMLPRTSTSSARTMGGSLVSDPTTVKSTLPNFPSTNLADLVHPRSAPLPPCRRTPYEPSSAAPSASFFDFDSSDSESDDSPPIARLVKSRRAATFKPASPRRSGDAPRFGGESLVAWRAADDTEEHRARDVFGRMFGRGSRGHSS</sequence>
<dbReference type="KEGG" id="val:VDBG_01843"/>
<dbReference type="eggNOG" id="ENOG502T3XP">
    <property type="taxonomic scope" value="Eukaryota"/>
</dbReference>
<feature type="region of interest" description="Disordered" evidence="1">
    <location>
        <begin position="156"/>
        <end position="189"/>
    </location>
</feature>
<dbReference type="EMBL" id="DS985215">
    <property type="protein sequence ID" value="EEY15734.1"/>
    <property type="molecule type" value="Genomic_DNA"/>
</dbReference>
<gene>
    <name evidence="2" type="ORF">VDBG_01843</name>
</gene>
<keyword evidence="3" id="KW-1185">Reference proteome</keyword>
<feature type="region of interest" description="Disordered" evidence="1">
    <location>
        <begin position="63"/>
        <end position="139"/>
    </location>
</feature>
<feature type="region of interest" description="Disordered" evidence="1">
    <location>
        <begin position="226"/>
        <end position="246"/>
    </location>
</feature>
<dbReference type="AlphaFoldDB" id="C9SBK0"/>
<feature type="compositionally biased region" description="Polar residues" evidence="1">
    <location>
        <begin position="226"/>
        <end position="245"/>
    </location>
</feature>
<name>C9SBK0_VERA1</name>
<dbReference type="Proteomes" id="UP000008698">
    <property type="component" value="Unassembled WGS sequence"/>
</dbReference>
<dbReference type="GeneID" id="9535280"/>
<evidence type="ECO:0000313" key="2">
    <source>
        <dbReference type="EMBL" id="EEY15734.1"/>
    </source>
</evidence>
<dbReference type="HOGENOM" id="CLU_546534_0_0_1"/>
<reference evidence="3" key="1">
    <citation type="journal article" date="2011" name="PLoS Pathog.">
        <title>Comparative genomics yields insights into niche adaptation of plant vascular wilt pathogens.</title>
        <authorList>
            <person name="Klosterman S.J."/>
            <person name="Subbarao K.V."/>
            <person name="Kang S."/>
            <person name="Veronese P."/>
            <person name="Gold S.E."/>
            <person name="Thomma B.P.H.J."/>
            <person name="Chen Z."/>
            <person name="Henrissat B."/>
            <person name="Lee Y.-H."/>
            <person name="Park J."/>
            <person name="Garcia-Pedrajas M.D."/>
            <person name="Barbara D.J."/>
            <person name="Anchieta A."/>
            <person name="de Jonge R."/>
            <person name="Santhanam P."/>
            <person name="Maruthachalam K."/>
            <person name="Atallah Z."/>
            <person name="Amyotte S.G."/>
            <person name="Paz Z."/>
            <person name="Inderbitzin P."/>
            <person name="Hayes R.J."/>
            <person name="Heiman D.I."/>
            <person name="Young S."/>
            <person name="Zeng Q."/>
            <person name="Engels R."/>
            <person name="Galagan J."/>
            <person name="Cuomo C.A."/>
            <person name="Dobinson K.F."/>
            <person name="Ma L.-J."/>
        </authorList>
    </citation>
    <scope>NUCLEOTIDE SEQUENCE [LARGE SCALE GENOMIC DNA]</scope>
    <source>
        <strain evidence="3">VaMs.102 / ATCC MYA-4576 / FGSC 10136</strain>
    </source>
</reference>
<organism evidence="3">
    <name type="scientific">Verticillium alfalfae (strain VaMs.102 / ATCC MYA-4576 / FGSC 10136)</name>
    <name type="common">Verticillium wilt of alfalfa</name>
    <name type="synonym">Verticillium albo-atrum</name>
    <dbReference type="NCBI Taxonomy" id="526221"/>
    <lineage>
        <taxon>Eukaryota</taxon>
        <taxon>Fungi</taxon>
        <taxon>Dikarya</taxon>
        <taxon>Ascomycota</taxon>
        <taxon>Pezizomycotina</taxon>
        <taxon>Sordariomycetes</taxon>
        <taxon>Hypocreomycetidae</taxon>
        <taxon>Glomerellales</taxon>
        <taxon>Plectosphaerellaceae</taxon>
        <taxon>Verticillium</taxon>
    </lineage>
</organism>
<protein>
    <submittedName>
        <fullName evidence="2">Predicted protein</fullName>
    </submittedName>
</protein>
<accession>C9SBK0</accession>
<feature type="compositionally biased region" description="Low complexity" evidence="1">
    <location>
        <begin position="411"/>
        <end position="424"/>
    </location>
</feature>